<dbReference type="AlphaFoldDB" id="A0A1B6H3L2"/>
<feature type="compositionally biased region" description="Basic and acidic residues" evidence="1">
    <location>
        <begin position="99"/>
        <end position="108"/>
    </location>
</feature>
<dbReference type="InterPro" id="IPR042277">
    <property type="entry name" value="IST1-like"/>
</dbReference>
<gene>
    <name evidence="2" type="ORF">g.45280</name>
</gene>
<reference evidence="2" key="1">
    <citation type="submission" date="2015-11" db="EMBL/GenBank/DDBJ databases">
        <title>De novo transcriptome assembly of four potential Pierce s Disease insect vectors from Arizona vineyards.</title>
        <authorList>
            <person name="Tassone E.E."/>
        </authorList>
    </citation>
    <scope>NUCLEOTIDE SEQUENCE</scope>
</reference>
<feature type="non-terminal residue" evidence="2">
    <location>
        <position position="1"/>
    </location>
</feature>
<feature type="region of interest" description="Disordered" evidence="1">
    <location>
        <begin position="91"/>
        <end position="124"/>
    </location>
</feature>
<feature type="non-terminal residue" evidence="2">
    <location>
        <position position="124"/>
    </location>
</feature>
<evidence type="ECO:0000256" key="1">
    <source>
        <dbReference type="SAM" id="MobiDB-lite"/>
    </source>
</evidence>
<sequence>VSGKLRKKLSIQSPPRVLVENYLVAIAKTYNLSYQPDPEVMQDGKDMIEFDDKPPHAIGFIGFPQAPTVPYMQLQPENQLNTNSVDVSEFLAPSNVDNSETKIDDSSAKHTGLPDIPSSNKNNE</sequence>
<proteinExistence type="predicted"/>
<name>A0A1B6H3L2_9HEMI</name>
<evidence type="ECO:0000313" key="2">
    <source>
        <dbReference type="EMBL" id="JAS69240.1"/>
    </source>
</evidence>
<organism evidence="2">
    <name type="scientific">Cuerna arida</name>
    <dbReference type="NCBI Taxonomy" id="1464854"/>
    <lineage>
        <taxon>Eukaryota</taxon>
        <taxon>Metazoa</taxon>
        <taxon>Ecdysozoa</taxon>
        <taxon>Arthropoda</taxon>
        <taxon>Hexapoda</taxon>
        <taxon>Insecta</taxon>
        <taxon>Pterygota</taxon>
        <taxon>Neoptera</taxon>
        <taxon>Paraneoptera</taxon>
        <taxon>Hemiptera</taxon>
        <taxon>Auchenorrhyncha</taxon>
        <taxon>Membracoidea</taxon>
        <taxon>Cicadellidae</taxon>
        <taxon>Cicadellinae</taxon>
        <taxon>Proconiini</taxon>
        <taxon>Cuerna</taxon>
    </lineage>
</organism>
<dbReference type="EMBL" id="GECZ01000529">
    <property type="protein sequence ID" value="JAS69240.1"/>
    <property type="molecule type" value="Transcribed_RNA"/>
</dbReference>
<protein>
    <recommendedName>
        <fullName evidence="3">IST1 homolog</fullName>
    </recommendedName>
</protein>
<dbReference type="Gene3D" id="1.20.1260.60">
    <property type="entry name" value="Vacuolar protein sorting-associated protein Ist1"/>
    <property type="match status" value="1"/>
</dbReference>
<accession>A0A1B6H3L2</accession>
<evidence type="ECO:0008006" key="3">
    <source>
        <dbReference type="Google" id="ProtNLM"/>
    </source>
</evidence>